<keyword evidence="2" id="KW-0479">Metal-binding</keyword>
<reference evidence="5" key="1">
    <citation type="submission" date="2013-11" db="EMBL/GenBank/DDBJ databases">
        <title>Comparative genomics of Ignicoccus.</title>
        <authorList>
            <person name="Podar M."/>
        </authorList>
    </citation>
    <scope>NUCLEOTIDE SEQUENCE</scope>
    <source>
        <strain evidence="5">DSM 13166</strain>
    </source>
</reference>
<evidence type="ECO:0000256" key="1">
    <source>
        <dbReference type="ARBA" id="ARBA00001947"/>
    </source>
</evidence>
<evidence type="ECO:0000313" key="6">
    <source>
        <dbReference type="Proteomes" id="UP001063698"/>
    </source>
</evidence>
<evidence type="ECO:0000256" key="4">
    <source>
        <dbReference type="ARBA" id="ARBA00022833"/>
    </source>
</evidence>
<dbReference type="SUPFAM" id="SSF102215">
    <property type="entry name" value="Creatininase"/>
    <property type="match status" value="1"/>
</dbReference>
<proteinExistence type="predicted"/>
<sequence>MKLFLLPIGSWEPHPGLEEDLDTRIAAKIAEILSERVGGNVLPPIPFSASFEWEESISLKVETLSAVLRDVNESIKKLGGALVVVNAHGGNSGLLQAIARQEGFYVIDFYGSCGIKVGHSALTECLVAKVLGVIDTICEKGKEWPRRKVEGARIKVGRYDEEGYSFYEIQIKIMRCLEEITKELKGLEP</sequence>
<dbReference type="GO" id="GO:0009231">
    <property type="term" value="P:riboflavin biosynthetic process"/>
    <property type="evidence" value="ECO:0007669"/>
    <property type="project" value="TreeGrafter"/>
</dbReference>
<dbReference type="GO" id="GO:0046872">
    <property type="term" value="F:metal ion binding"/>
    <property type="evidence" value="ECO:0007669"/>
    <property type="project" value="UniProtKB-KW"/>
</dbReference>
<evidence type="ECO:0000256" key="3">
    <source>
        <dbReference type="ARBA" id="ARBA00022801"/>
    </source>
</evidence>
<keyword evidence="6" id="KW-1185">Reference proteome</keyword>
<keyword evidence="4" id="KW-0862">Zinc</keyword>
<dbReference type="GO" id="GO:0016811">
    <property type="term" value="F:hydrolase activity, acting on carbon-nitrogen (but not peptide) bonds, in linear amides"/>
    <property type="evidence" value="ECO:0007669"/>
    <property type="project" value="TreeGrafter"/>
</dbReference>
<dbReference type="Proteomes" id="UP001063698">
    <property type="component" value="Chromosome"/>
</dbReference>
<dbReference type="Gene3D" id="3.40.50.10310">
    <property type="entry name" value="Creatininase"/>
    <property type="match status" value="1"/>
</dbReference>
<protein>
    <recommendedName>
        <fullName evidence="7">Creatinine amidohydrolase</fullName>
    </recommendedName>
</protein>
<dbReference type="EMBL" id="CP006868">
    <property type="protein sequence ID" value="UXD22675.1"/>
    <property type="molecule type" value="Genomic_DNA"/>
</dbReference>
<keyword evidence="3" id="KW-0378">Hydrolase</keyword>
<dbReference type="KEGG" id="ipc:IPA_07230"/>
<comment type="cofactor">
    <cofactor evidence="1">
        <name>Zn(2+)</name>
        <dbReference type="ChEBI" id="CHEBI:29105"/>
    </cofactor>
</comment>
<evidence type="ECO:0000313" key="5">
    <source>
        <dbReference type="EMBL" id="UXD22675.1"/>
    </source>
</evidence>
<evidence type="ECO:0008006" key="7">
    <source>
        <dbReference type="Google" id="ProtNLM"/>
    </source>
</evidence>
<evidence type="ECO:0000256" key="2">
    <source>
        <dbReference type="ARBA" id="ARBA00022723"/>
    </source>
</evidence>
<dbReference type="PANTHER" id="PTHR35005">
    <property type="entry name" value="3-DEHYDRO-SCYLLO-INOSOSE HYDROLASE"/>
    <property type="match status" value="1"/>
</dbReference>
<gene>
    <name evidence="5" type="ORF">IPA_07230</name>
</gene>
<dbReference type="InterPro" id="IPR003785">
    <property type="entry name" value="Creatininase/forma_Hydrolase"/>
</dbReference>
<accession>A0A977KBP2</accession>
<dbReference type="PANTHER" id="PTHR35005:SF1">
    <property type="entry name" value="2-AMINO-5-FORMYLAMINO-6-RIBOSYLAMINOPYRIMIDIN-4(3H)-ONE 5'-MONOPHOSPHATE DEFORMYLASE"/>
    <property type="match status" value="1"/>
</dbReference>
<dbReference type="Pfam" id="PF02633">
    <property type="entry name" value="Creatininase"/>
    <property type="match status" value="1"/>
</dbReference>
<name>A0A977KBP2_9CREN</name>
<dbReference type="InterPro" id="IPR024087">
    <property type="entry name" value="Creatininase-like_sf"/>
</dbReference>
<organism evidence="5 6">
    <name type="scientific">Ignicoccus pacificus DSM 13166</name>
    <dbReference type="NCBI Taxonomy" id="940294"/>
    <lineage>
        <taxon>Archaea</taxon>
        <taxon>Thermoproteota</taxon>
        <taxon>Thermoprotei</taxon>
        <taxon>Desulfurococcales</taxon>
        <taxon>Desulfurococcaceae</taxon>
        <taxon>Ignicoccus</taxon>
    </lineage>
</organism>
<dbReference type="AlphaFoldDB" id="A0A977KBP2"/>